<dbReference type="Proteomes" id="UP000663853">
    <property type="component" value="Unassembled WGS sequence"/>
</dbReference>
<name>A0A8H3CAF9_9AGAM</name>
<comment type="caution">
    <text evidence="1">The sequence shown here is derived from an EMBL/GenBank/DDBJ whole genome shotgun (WGS) entry which is preliminary data.</text>
</comment>
<organism evidence="1 2">
    <name type="scientific">Rhizoctonia solani</name>
    <dbReference type="NCBI Taxonomy" id="456999"/>
    <lineage>
        <taxon>Eukaryota</taxon>
        <taxon>Fungi</taxon>
        <taxon>Dikarya</taxon>
        <taxon>Basidiomycota</taxon>
        <taxon>Agaricomycotina</taxon>
        <taxon>Agaricomycetes</taxon>
        <taxon>Cantharellales</taxon>
        <taxon>Ceratobasidiaceae</taxon>
        <taxon>Rhizoctonia</taxon>
    </lineage>
</organism>
<evidence type="ECO:0000313" key="1">
    <source>
        <dbReference type="EMBL" id="CAE6475093.1"/>
    </source>
</evidence>
<dbReference type="AlphaFoldDB" id="A0A8H3CAF9"/>
<evidence type="ECO:0000313" key="2">
    <source>
        <dbReference type="Proteomes" id="UP000663853"/>
    </source>
</evidence>
<dbReference type="SUPFAM" id="SSF52047">
    <property type="entry name" value="RNI-like"/>
    <property type="match status" value="1"/>
</dbReference>
<reference evidence="1" key="1">
    <citation type="submission" date="2021-01" db="EMBL/GenBank/DDBJ databases">
        <authorList>
            <person name="Kaushik A."/>
        </authorList>
    </citation>
    <scope>NUCLEOTIDE SEQUENCE</scope>
    <source>
        <strain evidence="1">AG6-10EEA</strain>
    </source>
</reference>
<gene>
    <name evidence="1" type="ORF">RDB_LOCUS80080</name>
</gene>
<proteinExistence type="predicted"/>
<sequence>MAHIGLIKELRSASDLLESAIDRYTNACAAIFNCFEPGGSTAQDLLDSVVAEFPKALNYEAKLQQAMAFTYRVRNQSPSFVPINILPPEVVSRIFWFSERCCLPKSRWARRDTQANSHIIYPEAALELHSQVCSLMVRIPTYWTSRAYTGLIELDLEFSHKCDINITITEFELANILRASPGLRVLRFSLEVTSGSEDSAPTPEPVHLNHLEIVRLDGKYPGAQEAVLRVIYPGQAPLQMTTEVTEHFSWSSPYWVQFINFISRSKITQLQLQGAAPRPFKIFLEISEIFPLLSQLQVLTLSGLILGRACEEILGDYDATSFLSLLHNYTNNIRGQNLQLVRLASCRIYWSDFRHTPDMHPMEILILDRCEVIKTRPQKRRFGQRWDWTDKLMDAAMKICPSARVELNCTRGEFEELSEFEVGDWPKKKGRGSNGLE</sequence>
<protein>
    <submittedName>
        <fullName evidence="1">Uncharacterized protein</fullName>
    </submittedName>
</protein>
<accession>A0A8H3CAF9</accession>
<dbReference type="EMBL" id="CAJMXA010002063">
    <property type="protein sequence ID" value="CAE6475093.1"/>
    <property type="molecule type" value="Genomic_DNA"/>
</dbReference>